<name>A0ABT8S905_9BURK</name>
<dbReference type="Proteomes" id="UP001169027">
    <property type="component" value="Unassembled WGS sequence"/>
</dbReference>
<comment type="caution">
    <text evidence="2">The sequence shown here is derived from an EMBL/GenBank/DDBJ whole genome shotgun (WGS) entry which is preliminary data.</text>
</comment>
<evidence type="ECO:0000313" key="3">
    <source>
        <dbReference type="Proteomes" id="UP001169027"/>
    </source>
</evidence>
<evidence type="ECO:0008006" key="4">
    <source>
        <dbReference type="Google" id="ProtNLM"/>
    </source>
</evidence>
<evidence type="ECO:0000256" key="1">
    <source>
        <dbReference type="SAM" id="SignalP"/>
    </source>
</evidence>
<keyword evidence="3" id="KW-1185">Reference proteome</keyword>
<dbReference type="InterPro" id="IPR006311">
    <property type="entry name" value="TAT_signal"/>
</dbReference>
<gene>
    <name evidence="2" type="ORF">Q2T77_24215</name>
</gene>
<feature type="signal peptide" evidence="1">
    <location>
        <begin position="1"/>
        <end position="22"/>
    </location>
</feature>
<feature type="chain" id="PRO_5045644856" description="DUF2147 domain-containing protein" evidence="1">
    <location>
        <begin position="23"/>
        <end position="152"/>
    </location>
</feature>
<protein>
    <recommendedName>
        <fullName evidence="4">DUF2147 domain-containing protein</fullName>
    </recommendedName>
</protein>
<reference evidence="2" key="1">
    <citation type="submission" date="2023-06" db="EMBL/GenBank/DDBJ databases">
        <authorList>
            <person name="Jiang Y."/>
            <person name="Liu Q."/>
        </authorList>
    </citation>
    <scope>NUCLEOTIDE SEQUENCE</scope>
    <source>
        <strain evidence="2">CGMCC 1.12090</strain>
    </source>
</reference>
<organism evidence="2 3">
    <name type="scientific">Variovorax ginsengisoli</name>
    <dbReference type="NCBI Taxonomy" id="363844"/>
    <lineage>
        <taxon>Bacteria</taxon>
        <taxon>Pseudomonadati</taxon>
        <taxon>Pseudomonadota</taxon>
        <taxon>Betaproteobacteria</taxon>
        <taxon>Burkholderiales</taxon>
        <taxon>Comamonadaceae</taxon>
        <taxon>Variovorax</taxon>
    </lineage>
</organism>
<dbReference type="RefSeq" id="WP_301813035.1">
    <property type="nucleotide sequence ID" value="NZ_JAUJZH010000019.1"/>
</dbReference>
<dbReference type="EMBL" id="JAUKVY010000019">
    <property type="protein sequence ID" value="MDO1535393.1"/>
    <property type="molecule type" value="Genomic_DNA"/>
</dbReference>
<dbReference type="PROSITE" id="PS51318">
    <property type="entry name" value="TAT"/>
    <property type="match status" value="1"/>
</dbReference>
<sequence>MKGIRRAWLAAACIAFAAGAAAQGGPAACPASASELPLQALFGDWEARIDGTQGVAKVKLNQHPDYAGVRGTIARDGDSGPATVSQLAGDIDDDGMLSLDESLDGHAISGVWLGAMQPGSCGREFKGVWRDAANDSTHPFVLNKIGNSATDR</sequence>
<accession>A0ABT8S905</accession>
<keyword evidence="1" id="KW-0732">Signal</keyword>
<evidence type="ECO:0000313" key="2">
    <source>
        <dbReference type="EMBL" id="MDO1535393.1"/>
    </source>
</evidence>
<proteinExistence type="predicted"/>